<dbReference type="AlphaFoldDB" id="A0A8J3RK69"/>
<dbReference type="EMBL" id="BOOH01000021">
    <property type="protein sequence ID" value="GIH76439.1"/>
    <property type="molecule type" value="Genomic_DNA"/>
</dbReference>
<sequence>MTECPEEFRWLSGCEDLDEIYCVSFVRDLTPDEVLRRFSVDVSTADECDPADYVGTAKIGDWTLTVEPGGWQLAADPETYTRVGRGTEIVSVSRHDYASDTFAYIVDGEPVVWFDPMFPEERSGTDPDRFVGEMREVGLDPDHDIDDSEDIRFPIERSFALASRITGLRFSPEMLELCSYRIESGED</sequence>
<reference evidence="1 2" key="1">
    <citation type="submission" date="2021-01" db="EMBL/GenBank/DDBJ databases">
        <title>Whole genome shotgun sequence of Planobispora longispora NBRC 13918.</title>
        <authorList>
            <person name="Komaki H."/>
            <person name="Tamura T."/>
        </authorList>
    </citation>
    <scope>NUCLEOTIDE SEQUENCE [LARGE SCALE GENOMIC DNA]</scope>
    <source>
        <strain evidence="1 2">NBRC 13918</strain>
    </source>
</reference>
<evidence type="ECO:0000313" key="2">
    <source>
        <dbReference type="Proteomes" id="UP000616724"/>
    </source>
</evidence>
<proteinExistence type="predicted"/>
<comment type="caution">
    <text evidence="1">The sequence shown here is derived from an EMBL/GenBank/DDBJ whole genome shotgun (WGS) entry which is preliminary data.</text>
</comment>
<protein>
    <submittedName>
        <fullName evidence="1">Uncharacterized protein</fullName>
    </submittedName>
</protein>
<dbReference type="Proteomes" id="UP000616724">
    <property type="component" value="Unassembled WGS sequence"/>
</dbReference>
<accession>A0A8J3RK69</accession>
<evidence type="ECO:0000313" key="1">
    <source>
        <dbReference type="EMBL" id="GIH76439.1"/>
    </source>
</evidence>
<dbReference type="InterPro" id="IPR045592">
    <property type="entry name" value="DUF6461"/>
</dbReference>
<name>A0A8J3RK69_9ACTN</name>
<keyword evidence="2" id="KW-1185">Reference proteome</keyword>
<organism evidence="1 2">
    <name type="scientific">Planobispora longispora</name>
    <dbReference type="NCBI Taxonomy" id="28887"/>
    <lineage>
        <taxon>Bacteria</taxon>
        <taxon>Bacillati</taxon>
        <taxon>Actinomycetota</taxon>
        <taxon>Actinomycetes</taxon>
        <taxon>Streptosporangiales</taxon>
        <taxon>Streptosporangiaceae</taxon>
        <taxon>Planobispora</taxon>
    </lineage>
</organism>
<gene>
    <name evidence="1" type="ORF">Plo01_28680</name>
</gene>
<dbReference type="Pfam" id="PF20062">
    <property type="entry name" value="DUF6461"/>
    <property type="match status" value="1"/>
</dbReference>
<dbReference type="RefSeq" id="WP_203891049.1">
    <property type="nucleotide sequence ID" value="NZ_BOOH01000021.1"/>
</dbReference>